<accession>A0ABV1XF47</accession>
<reference evidence="2 3" key="1">
    <citation type="submission" date="2024-06" db="EMBL/GenBank/DDBJ databases">
        <title>The Natural Products Discovery Center: Release of the First 8490 Sequenced Strains for Exploring Actinobacteria Biosynthetic Diversity.</title>
        <authorList>
            <person name="Kalkreuter E."/>
            <person name="Kautsar S.A."/>
            <person name="Yang D."/>
            <person name="Bader C.D."/>
            <person name="Teijaro C.N."/>
            <person name="Fluegel L."/>
            <person name="Davis C.M."/>
            <person name="Simpson J.R."/>
            <person name="Lauterbach L."/>
            <person name="Steele A.D."/>
            <person name="Gui C."/>
            <person name="Meng S."/>
            <person name="Li G."/>
            <person name="Viehrig K."/>
            <person name="Ye F."/>
            <person name="Su P."/>
            <person name="Kiefer A.F."/>
            <person name="Nichols A."/>
            <person name="Cepeda A.J."/>
            <person name="Yan W."/>
            <person name="Fan B."/>
            <person name="Jiang Y."/>
            <person name="Adhikari A."/>
            <person name="Zheng C.-J."/>
            <person name="Schuster L."/>
            <person name="Cowan T.M."/>
            <person name="Smanski M.J."/>
            <person name="Chevrette M.G."/>
            <person name="De Carvalho L.P.S."/>
            <person name="Shen B."/>
        </authorList>
    </citation>
    <scope>NUCLEOTIDE SEQUENCE [LARGE SCALE GENOMIC DNA]</scope>
    <source>
        <strain evidence="2 3">NPDC000234</strain>
    </source>
</reference>
<feature type="region of interest" description="Disordered" evidence="1">
    <location>
        <begin position="38"/>
        <end position="68"/>
    </location>
</feature>
<keyword evidence="3" id="KW-1185">Reference proteome</keyword>
<dbReference type="Proteomes" id="UP001474181">
    <property type="component" value="Unassembled WGS sequence"/>
</dbReference>
<protein>
    <submittedName>
        <fullName evidence="2">Uncharacterized protein</fullName>
    </submittedName>
</protein>
<proteinExistence type="predicted"/>
<dbReference type="EMBL" id="JBEPEK010000873">
    <property type="protein sequence ID" value="MER7187661.1"/>
    <property type="molecule type" value="Genomic_DNA"/>
</dbReference>
<comment type="caution">
    <text evidence="2">The sequence shown here is derived from an EMBL/GenBank/DDBJ whole genome shotgun (WGS) entry which is preliminary data.</text>
</comment>
<evidence type="ECO:0000313" key="2">
    <source>
        <dbReference type="EMBL" id="MER7187661.1"/>
    </source>
</evidence>
<evidence type="ECO:0000256" key="1">
    <source>
        <dbReference type="SAM" id="MobiDB-lite"/>
    </source>
</evidence>
<evidence type="ECO:0000313" key="3">
    <source>
        <dbReference type="Proteomes" id="UP001474181"/>
    </source>
</evidence>
<dbReference type="RefSeq" id="WP_350792247.1">
    <property type="nucleotide sequence ID" value="NZ_JBEPEK010000873.1"/>
</dbReference>
<name>A0ABV1XF47_9ACTN</name>
<gene>
    <name evidence="2" type="ORF">ABT404_50805</name>
</gene>
<sequence>MRRPLEPAAGTELTEGLGVLADDEHADDTYRRLAAPVRRAAGHASPDVREVADDLAEVTGRPAEPPAG</sequence>
<organism evidence="2 3">
    <name type="scientific">Streptomyces hyaluromycini</name>
    <dbReference type="NCBI Taxonomy" id="1377993"/>
    <lineage>
        <taxon>Bacteria</taxon>
        <taxon>Bacillati</taxon>
        <taxon>Actinomycetota</taxon>
        <taxon>Actinomycetes</taxon>
        <taxon>Kitasatosporales</taxon>
        <taxon>Streptomycetaceae</taxon>
        <taxon>Streptomyces</taxon>
    </lineage>
</organism>